<accession>A0AB40CSG8</accession>
<feature type="region of interest" description="Disordered" evidence="1">
    <location>
        <begin position="1"/>
        <end position="89"/>
    </location>
</feature>
<feature type="region of interest" description="Disordered" evidence="1">
    <location>
        <begin position="106"/>
        <end position="150"/>
    </location>
</feature>
<proteinExistence type="predicted"/>
<name>A0AB40CSG8_DIOCR</name>
<dbReference type="GeneID" id="120279253"/>
<reference evidence="3" key="1">
    <citation type="submission" date="2025-08" db="UniProtKB">
        <authorList>
            <consortium name="RefSeq"/>
        </authorList>
    </citation>
    <scope>IDENTIFICATION</scope>
</reference>
<dbReference type="Proteomes" id="UP001515500">
    <property type="component" value="Chromosome 16"/>
</dbReference>
<feature type="compositionally biased region" description="Basic and acidic residues" evidence="1">
    <location>
        <begin position="15"/>
        <end position="37"/>
    </location>
</feature>
<sequence length="150" mass="16726">MRLPVSSSQRHTSARRNESLRIKYDLPPKMITGDDKAANSGGPTGKEHQILFDELEKVLSEDDDDSEEVGDSIEDSEDSEDDIEMDAEEVDDAQTLSKFQEGIHKESLAQKGVQLSPSSLDIREGGFRLGQDQPDQIHEEGPQTRSYCFS</sequence>
<feature type="compositionally biased region" description="Basic and acidic residues" evidence="1">
    <location>
        <begin position="45"/>
        <end position="60"/>
    </location>
</feature>
<protein>
    <submittedName>
        <fullName evidence="3">Uncharacterized protein LOC120279253</fullName>
    </submittedName>
</protein>
<evidence type="ECO:0000313" key="3">
    <source>
        <dbReference type="RefSeq" id="XP_039142063.1"/>
    </source>
</evidence>
<dbReference type="AlphaFoldDB" id="A0AB40CSG8"/>
<gene>
    <name evidence="3" type="primary">LOC120279253</name>
</gene>
<feature type="compositionally biased region" description="Acidic residues" evidence="1">
    <location>
        <begin position="61"/>
        <end position="89"/>
    </location>
</feature>
<feature type="compositionally biased region" description="Polar residues" evidence="1">
    <location>
        <begin position="1"/>
        <end position="11"/>
    </location>
</feature>
<evidence type="ECO:0000313" key="2">
    <source>
        <dbReference type="Proteomes" id="UP001515500"/>
    </source>
</evidence>
<keyword evidence="2" id="KW-1185">Reference proteome</keyword>
<organism evidence="2 3">
    <name type="scientific">Dioscorea cayennensis subsp. rotundata</name>
    <name type="common">White Guinea yam</name>
    <name type="synonym">Dioscorea rotundata</name>
    <dbReference type="NCBI Taxonomy" id="55577"/>
    <lineage>
        <taxon>Eukaryota</taxon>
        <taxon>Viridiplantae</taxon>
        <taxon>Streptophyta</taxon>
        <taxon>Embryophyta</taxon>
        <taxon>Tracheophyta</taxon>
        <taxon>Spermatophyta</taxon>
        <taxon>Magnoliopsida</taxon>
        <taxon>Liliopsida</taxon>
        <taxon>Dioscoreales</taxon>
        <taxon>Dioscoreaceae</taxon>
        <taxon>Dioscorea</taxon>
    </lineage>
</organism>
<evidence type="ECO:0000256" key="1">
    <source>
        <dbReference type="SAM" id="MobiDB-lite"/>
    </source>
</evidence>
<dbReference type="RefSeq" id="XP_039142063.1">
    <property type="nucleotide sequence ID" value="XM_039286129.1"/>
</dbReference>